<reference evidence="1" key="1">
    <citation type="submission" date="2020-11" db="EMBL/GenBank/DDBJ databases">
        <authorList>
            <consortium name="DOE Joint Genome Institute"/>
            <person name="Ahrendt S."/>
            <person name="Riley R."/>
            <person name="Andreopoulos W."/>
            <person name="Labutti K."/>
            <person name="Pangilinan J."/>
            <person name="Ruiz-Duenas F.J."/>
            <person name="Barrasa J.M."/>
            <person name="Sanchez-Garcia M."/>
            <person name="Camarero S."/>
            <person name="Miyauchi S."/>
            <person name="Serrano A."/>
            <person name="Linde D."/>
            <person name="Babiker R."/>
            <person name="Drula E."/>
            <person name="Ayuso-Fernandez I."/>
            <person name="Pacheco R."/>
            <person name="Padilla G."/>
            <person name="Ferreira P."/>
            <person name="Barriuso J."/>
            <person name="Kellner H."/>
            <person name="Castanera R."/>
            <person name="Alfaro M."/>
            <person name="Ramirez L."/>
            <person name="Pisabarro A.G."/>
            <person name="Kuo A."/>
            <person name="Tritt A."/>
            <person name="Lipzen A."/>
            <person name="He G."/>
            <person name="Yan M."/>
            <person name="Ng V."/>
            <person name="Cullen D."/>
            <person name="Martin F."/>
            <person name="Rosso M.-N."/>
            <person name="Henrissat B."/>
            <person name="Hibbett D."/>
            <person name="Martinez A.T."/>
            <person name="Grigoriev I.V."/>
        </authorList>
    </citation>
    <scope>NUCLEOTIDE SEQUENCE</scope>
    <source>
        <strain evidence="1">CIRM-BRFM 674</strain>
    </source>
</reference>
<name>A0A9P5ZB88_9AGAR</name>
<evidence type="ECO:0008006" key="3">
    <source>
        <dbReference type="Google" id="ProtNLM"/>
    </source>
</evidence>
<evidence type="ECO:0000313" key="1">
    <source>
        <dbReference type="EMBL" id="KAF9483314.1"/>
    </source>
</evidence>
<dbReference type="OrthoDB" id="2977329at2759"/>
<gene>
    <name evidence="1" type="ORF">BDN70DRAFT_891873</name>
</gene>
<evidence type="ECO:0000313" key="2">
    <source>
        <dbReference type="Proteomes" id="UP000807469"/>
    </source>
</evidence>
<accession>A0A9P5ZB88</accession>
<dbReference type="Proteomes" id="UP000807469">
    <property type="component" value="Unassembled WGS sequence"/>
</dbReference>
<organism evidence="1 2">
    <name type="scientific">Pholiota conissans</name>
    <dbReference type="NCBI Taxonomy" id="109636"/>
    <lineage>
        <taxon>Eukaryota</taxon>
        <taxon>Fungi</taxon>
        <taxon>Dikarya</taxon>
        <taxon>Basidiomycota</taxon>
        <taxon>Agaricomycotina</taxon>
        <taxon>Agaricomycetes</taxon>
        <taxon>Agaricomycetidae</taxon>
        <taxon>Agaricales</taxon>
        <taxon>Agaricineae</taxon>
        <taxon>Strophariaceae</taxon>
        <taxon>Pholiota</taxon>
    </lineage>
</organism>
<keyword evidence="2" id="KW-1185">Reference proteome</keyword>
<protein>
    <recommendedName>
        <fullName evidence="3">F-box domain-containing protein</fullName>
    </recommendedName>
</protein>
<comment type="caution">
    <text evidence="1">The sequence shown here is derived from an EMBL/GenBank/DDBJ whole genome shotgun (WGS) entry which is preliminary data.</text>
</comment>
<dbReference type="AlphaFoldDB" id="A0A9P5ZB88"/>
<dbReference type="EMBL" id="MU155155">
    <property type="protein sequence ID" value="KAF9483314.1"/>
    <property type="molecule type" value="Genomic_DNA"/>
</dbReference>
<proteinExistence type="predicted"/>
<sequence>MSSIFPQEILDLFVDEAASDRSYNSHRVDTLKSCSLVCKSISRTARSHIFSDITIDYNFMVDRRGSAKFSKIEDLWHALERDQRLASRVRVFQLNLIKRIEWPKNPRPAHMAIVACWEGIDQVVLPGIMSTLSRTQPKLVPGTYKGRLHTMSLGGYGGAILSWNDLRFDFQREWCMLYALSEITCLRIGSMDDFPVPRALALKPNLRRLEILADDSKSMPRTFLDSFRWKIPIPTNLSSFPALEELECMLILEQWPDRDFCTELIENCASSLRSLKMSVIAIKTLPLPAN</sequence>